<dbReference type="PANTHER" id="PTHR13096">
    <property type="entry name" value="MINA53 MYC INDUCED NUCLEAR ANTIGEN"/>
    <property type="match status" value="1"/>
</dbReference>
<evidence type="ECO:0000256" key="5">
    <source>
        <dbReference type="ARBA" id="ARBA00034314"/>
    </source>
</evidence>
<dbReference type="RefSeq" id="XP_031571088.1">
    <property type="nucleotide sequence ID" value="XM_031715228.1"/>
</dbReference>
<keyword evidence="9" id="KW-0804">Transcription</keyword>
<evidence type="ECO:0000256" key="1">
    <source>
        <dbReference type="ARBA" id="ARBA00004604"/>
    </source>
</evidence>
<keyword evidence="9" id="KW-0560">Oxidoreductase</keyword>
<dbReference type="GO" id="GO:0005506">
    <property type="term" value="F:iron ion binding"/>
    <property type="evidence" value="ECO:0007669"/>
    <property type="project" value="UniProtKB-UniRule"/>
</dbReference>
<dbReference type="FunCoup" id="A0A6P8IYR4">
    <property type="interactions" value="732"/>
</dbReference>
<keyword evidence="9" id="KW-0805">Transcription regulation</keyword>
<reference evidence="13" key="1">
    <citation type="submission" date="2025-08" db="UniProtKB">
        <authorList>
            <consortium name="RefSeq"/>
        </authorList>
    </citation>
    <scope>IDENTIFICATION</scope>
    <source>
        <tissue evidence="13">Tentacle</tissue>
    </source>
</reference>
<dbReference type="PROSITE" id="PS51184">
    <property type="entry name" value="JMJC"/>
    <property type="match status" value="1"/>
</dbReference>
<keyword evidence="4 9" id="KW-0408">Iron</keyword>
<dbReference type="Gene3D" id="1.10.10.1500">
    <property type="entry name" value="JmjC domain-containing ribosomal oxygenase (ROX), dimer domain"/>
    <property type="match status" value="1"/>
</dbReference>
<organism evidence="12 13">
    <name type="scientific">Actinia tenebrosa</name>
    <name type="common">Australian red waratah sea anemone</name>
    <dbReference type="NCBI Taxonomy" id="6105"/>
    <lineage>
        <taxon>Eukaryota</taxon>
        <taxon>Metazoa</taxon>
        <taxon>Cnidaria</taxon>
        <taxon>Anthozoa</taxon>
        <taxon>Hexacorallia</taxon>
        <taxon>Actiniaria</taxon>
        <taxon>Actiniidae</taxon>
        <taxon>Actinia</taxon>
    </lineage>
</organism>
<sequence length="666" mass="76279">MKRKDRPSSSNATEERRSKKTKKTAEAEDAQESGKLDYSSPEKLFSSLLSPTTAEEFFSEYWEKKPLFMQRKEPEYYGTLFSKSDLDSLLKKEEILFVQDLNLCRYEDGNKEYLNGDINTKATASQVSKEVKERKATIQFHQPQRFKDILWQLNAHLESVFGCLVGANVYITPPDSQGLAPHHDDIEAFVLQLEGKKQWKLYQPKSELAQDYSTDFEQKDIGEPTHEIELQEGDLLYFPRGTIHQAVTPKGSGHSTHLTISTYQQSSWGNLMSSILTDAIDKAMDTDVEFRRGLPINYLNYMGLGMEGDGKAKSKQEDFNNQVKHLLTRLADYVDAHGTTDKVATDFVFNRLPPYEQKVEATRDQGESEKPPTADSKVKFRYPEYVRISVGDADNIPIGVFEAGQDSDDENDEMSEEGEEEPEDESMEESEEEEKPKKKGKSKKETAKQKVKKGKKKQKDESEEEDEEDESEEETKGKAKKGKGKREEKKGTKKSKEKKSKKGKKEEESEEEEEDEEESSEEEKPKSKKGKAKKDAQKKKTEKGKKSKKKSESEDDEDDDEEDKSFDIGEQDTGEDSDDEDESDDDDDEGPWVYVHHSLNNIRASHMMNPQEPSVLKFAISYKDALLHLFHNRYDFIPLKSLPLKEPESLYLITSLWSEGLIKIKD</sequence>
<accession>A0A6P8IYR4</accession>
<keyword evidence="9" id="KW-0539">Nucleus</keyword>
<dbReference type="Gene3D" id="2.60.120.650">
    <property type="entry name" value="Cupin"/>
    <property type="match status" value="1"/>
</dbReference>
<feature type="compositionally biased region" description="Acidic residues" evidence="10">
    <location>
        <begin position="461"/>
        <end position="473"/>
    </location>
</feature>
<evidence type="ECO:0000256" key="4">
    <source>
        <dbReference type="ARBA" id="ARBA00023004"/>
    </source>
</evidence>
<dbReference type="Gene3D" id="3.90.930.40">
    <property type="match status" value="2"/>
</dbReference>
<name>A0A6P8IYR4_ACTTE</name>
<dbReference type="InParanoid" id="A0A6P8IYR4"/>
<feature type="domain" description="JmjC" evidence="11">
    <location>
        <begin position="131"/>
        <end position="279"/>
    </location>
</feature>
<dbReference type="GO" id="GO:0032453">
    <property type="term" value="F:histone H3K4 demethylase activity"/>
    <property type="evidence" value="ECO:0007669"/>
    <property type="project" value="TreeGrafter"/>
</dbReference>
<dbReference type="SUPFAM" id="SSF51197">
    <property type="entry name" value="Clavaminate synthase-like"/>
    <property type="match status" value="1"/>
</dbReference>
<dbReference type="OrthoDB" id="5988515at2759"/>
<feature type="region of interest" description="Disordered" evidence="10">
    <location>
        <begin position="1"/>
        <end position="38"/>
    </location>
</feature>
<dbReference type="GO" id="GO:0036139">
    <property type="term" value="F:peptidyl-histidine dioxygenase activity"/>
    <property type="evidence" value="ECO:0007669"/>
    <property type="project" value="UniProtKB-EC"/>
</dbReference>
<gene>
    <name evidence="13" type="primary">LOC116305330</name>
</gene>
<dbReference type="PANTHER" id="PTHR13096:SF7">
    <property type="entry name" value="RIBOSOMAL OXYGENASE 2"/>
    <property type="match status" value="1"/>
</dbReference>
<comment type="subcellular location">
    <subcellularLocation>
        <location evidence="1">Nucleus</location>
        <location evidence="1">Nucleolus</location>
    </subcellularLocation>
</comment>
<keyword evidence="2" id="KW-0690">Ribosome biogenesis</keyword>
<feature type="compositionally biased region" description="Acidic residues" evidence="10">
    <location>
        <begin position="405"/>
        <end position="433"/>
    </location>
</feature>
<dbReference type="Pfam" id="PF08007">
    <property type="entry name" value="JmjC_2"/>
    <property type="match status" value="1"/>
</dbReference>
<dbReference type="Proteomes" id="UP000515163">
    <property type="component" value="Unplaced"/>
</dbReference>
<dbReference type="GO" id="GO:0005730">
    <property type="term" value="C:nucleolus"/>
    <property type="evidence" value="ECO:0007669"/>
    <property type="project" value="UniProtKB-SubCell"/>
</dbReference>
<evidence type="ECO:0000313" key="12">
    <source>
        <dbReference type="Proteomes" id="UP000515163"/>
    </source>
</evidence>
<feature type="compositionally biased region" description="Basic residues" evidence="10">
    <location>
        <begin position="491"/>
        <end position="503"/>
    </location>
</feature>
<comment type="function">
    <text evidence="6">Oxygenase that can act as both a histone lysine demethylase and a ribosomal histidine hydroxylase. Is involved in the demethylation of trimethylated 'Lys-9' on histone H3 (H3K9me3), leading to an increase in ribosomal RNA expression. Also catalyzes the hydroxylation of 60S ribosomal protein L27a on 'His-39'. May play an important role in cell growth and survival. May be involved in ribosome biogenesis, most likely during the assembly process of pre-ribosomal particles.</text>
</comment>
<comment type="catalytic activity">
    <reaction evidence="7">
        <text>L-histidyl-[ribosomal protein uL15] + 2-oxoglutarate + O2 = (3S)-3-hydroxy-L-histidyl-[ribosomal protein uL15] + succinate + CO2</text>
        <dbReference type="Rhea" id="RHEA:54024"/>
        <dbReference type="Rhea" id="RHEA-COMP:13760"/>
        <dbReference type="Rhea" id="RHEA-COMP:13761"/>
        <dbReference type="ChEBI" id="CHEBI:15379"/>
        <dbReference type="ChEBI" id="CHEBI:16526"/>
        <dbReference type="ChEBI" id="CHEBI:16810"/>
        <dbReference type="ChEBI" id="CHEBI:29979"/>
        <dbReference type="ChEBI" id="CHEBI:30031"/>
        <dbReference type="ChEBI" id="CHEBI:138021"/>
    </reaction>
</comment>
<dbReference type="InterPro" id="IPR039994">
    <property type="entry name" value="NO66-like"/>
</dbReference>
<feature type="region of interest" description="Disordered" evidence="10">
    <location>
        <begin position="397"/>
        <end position="592"/>
    </location>
</feature>
<dbReference type="EC" id="1.14.11.-" evidence="9"/>
<evidence type="ECO:0000256" key="3">
    <source>
        <dbReference type="ARBA" id="ARBA00022723"/>
    </source>
</evidence>
<proteinExistence type="inferred from homology"/>
<dbReference type="KEGG" id="aten:116305330"/>
<protein>
    <recommendedName>
        <fullName evidence="9">Bifunctional lysine-specific demethylase and histidyl-hydroxylase</fullName>
        <ecNumber evidence="9">1.14.11.-</ecNumber>
    </recommendedName>
</protein>
<comment type="cofactor">
    <cofactor evidence="9">
        <name>Fe(2+)</name>
        <dbReference type="ChEBI" id="CHEBI:29033"/>
    </cofactor>
    <text evidence="9">Binds 1 Fe(2+) ion per subunit.</text>
</comment>
<evidence type="ECO:0000256" key="10">
    <source>
        <dbReference type="SAM" id="MobiDB-lite"/>
    </source>
</evidence>
<evidence type="ECO:0000256" key="7">
    <source>
        <dbReference type="ARBA" id="ARBA00047687"/>
    </source>
</evidence>
<evidence type="ECO:0000259" key="11">
    <source>
        <dbReference type="PROSITE" id="PS51184"/>
    </source>
</evidence>
<comment type="similarity">
    <text evidence="5">Belongs to the ROX family. MINA53 subfamily.</text>
</comment>
<keyword evidence="9" id="KW-0223">Dioxygenase</keyword>
<keyword evidence="12" id="KW-1185">Reference proteome</keyword>
<dbReference type="InterPro" id="IPR003347">
    <property type="entry name" value="JmjC_dom"/>
</dbReference>
<keyword evidence="3 9" id="KW-0479">Metal-binding</keyword>
<dbReference type="GO" id="GO:0042254">
    <property type="term" value="P:ribosome biogenesis"/>
    <property type="evidence" value="ECO:0007669"/>
    <property type="project" value="UniProtKB-KW"/>
</dbReference>
<evidence type="ECO:0000256" key="8">
    <source>
        <dbReference type="ARBA" id="ARBA00049465"/>
    </source>
</evidence>
<feature type="compositionally biased region" description="Basic residues" evidence="10">
    <location>
        <begin position="540"/>
        <end position="549"/>
    </location>
</feature>
<dbReference type="GO" id="GO:0051864">
    <property type="term" value="F:histone H3K36 demethylase activity"/>
    <property type="evidence" value="ECO:0007669"/>
    <property type="project" value="TreeGrafter"/>
</dbReference>
<dbReference type="GeneID" id="116305330"/>
<feature type="compositionally biased region" description="Acidic residues" evidence="10">
    <location>
        <begin position="553"/>
        <end position="590"/>
    </location>
</feature>
<evidence type="ECO:0000256" key="9">
    <source>
        <dbReference type="RuleBase" id="RU366061"/>
    </source>
</evidence>
<evidence type="ECO:0000256" key="2">
    <source>
        <dbReference type="ARBA" id="ARBA00022517"/>
    </source>
</evidence>
<comment type="catalytic activity">
    <reaction evidence="8">
        <text>L-histidyl-[protein] + 2-oxoglutarate + O2 = (3S)-3-hydroxy-L-histidyl-[protein] + succinate + CO2</text>
        <dbReference type="Rhea" id="RHEA:54256"/>
        <dbReference type="Rhea" id="RHEA-COMP:9745"/>
        <dbReference type="Rhea" id="RHEA-COMP:13840"/>
        <dbReference type="ChEBI" id="CHEBI:15379"/>
        <dbReference type="ChEBI" id="CHEBI:16526"/>
        <dbReference type="ChEBI" id="CHEBI:16810"/>
        <dbReference type="ChEBI" id="CHEBI:29979"/>
        <dbReference type="ChEBI" id="CHEBI:30031"/>
        <dbReference type="ChEBI" id="CHEBI:138021"/>
        <dbReference type="EC" id="1.14.11.79"/>
    </reaction>
</comment>
<dbReference type="AlphaFoldDB" id="A0A6P8IYR4"/>
<evidence type="ECO:0000256" key="6">
    <source>
        <dbReference type="ARBA" id="ARBA00046256"/>
    </source>
</evidence>
<feature type="compositionally biased region" description="Acidic residues" evidence="10">
    <location>
        <begin position="508"/>
        <end position="521"/>
    </location>
</feature>
<evidence type="ECO:0000313" key="13">
    <source>
        <dbReference type="RefSeq" id="XP_031571088.1"/>
    </source>
</evidence>